<dbReference type="FunFam" id="1.10.8.270:FF:000035">
    <property type="entry name" value="Cell cycle arrest protein BUB2"/>
    <property type="match status" value="1"/>
</dbReference>
<dbReference type="FunFam" id="1.10.472.80:FF:000026">
    <property type="entry name" value="Mitotic check point protein (Bub2)"/>
    <property type="match status" value="1"/>
</dbReference>
<comment type="similarity">
    <text evidence="5">Belongs to the BUB2 family.</text>
</comment>
<feature type="compositionally biased region" description="Low complexity" evidence="6">
    <location>
        <begin position="12"/>
        <end position="49"/>
    </location>
</feature>
<evidence type="ECO:0000256" key="1">
    <source>
        <dbReference type="ARBA" id="ARBA00004245"/>
    </source>
</evidence>
<organism evidence="8 9">
    <name type="scientific">Magnusiomyces paraingens</name>
    <dbReference type="NCBI Taxonomy" id="2606893"/>
    <lineage>
        <taxon>Eukaryota</taxon>
        <taxon>Fungi</taxon>
        <taxon>Dikarya</taxon>
        <taxon>Ascomycota</taxon>
        <taxon>Saccharomycotina</taxon>
        <taxon>Dipodascomycetes</taxon>
        <taxon>Dipodascales</taxon>
        <taxon>Dipodascaceae</taxon>
        <taxon>Magnusiomyces</taxon>
    </lineage>
</organism>
<reference evidence="8 9" key="1">
    <citation type="submission" date="2019-09" db="EMBL/GenBank/DDBJ databases">
        <authorList>
            <person name="Brejova B."/>
        </authorList>
    </citation>
    <scope>NUCLEOTIDE SEQUENCE [LARGE SCALE GENOMIC DNA]</scope>
</reference>
<dbReference type="SMART" id="SM00164">
    <property type="entry name" value="TBC"/>
    <property type="match status" value="1"/>
</dbReference>
<dbReference type="EMBL" id="CABVLU010000003">
    <property type="protein sequence ID" value="VVT54433.1"/>
    <property type="molecule type" value="Genomic_DNA"/>
</dbReference>
<dbReference type="Gene3D" id="1.10.472.80">
    <property type="entry name" value="Ypt/Rab-GAP domain of gyp1p, domain 3"/>
    <property type="match status" value="1"/>
</dbReference>
<dbReference type="GeneID" id="43582888"/>
<dbReference type="PANTHER" id="PTHR22957:SF263">
    <property type="entry name" value="MITOTIC CHECK POINT PROTEIN BUB2"/>
    <property type="match status" value="1"/>
</dbReference>
<keyword evidence="9" id="KW-1185">Reference proteome</keyword>
<dbReference type="GO" id="GO:1990334">
    <property type="term" value="C:Bfa1-Bub2 complex"/>
    <property type="evidence" value="ECO:0007669"/>
    <property type="project" value="UniProtKB-ARBA"/>
</dbReference>
<evidence type="ECO:0000256" key="4">
    <source>
        <dbReference type="ARBA" id="ARBA00023306"/>
    </source>
</evidence>
<dbReference type="AlphaFoldDB" id="A0A5E8BSM3"/>
<dbReference type="GO" id="GO:0031030">
    <property type="term" value="P:negative regulation of septation initiation signaling"/>
    <property type="evidence" value="ECO:0007669"/>
    <property type="project" value="TreeGrafter"/>
</dbReference>
<evidence type="ECO:0000256" key="2">
    <source>
        <dbReference type="ARBA" id="ARBA00022490"/>
    </source>
</evidence>
<keyword evidence="2" id="KW-0963">Cytoplasm</keyword>
<dbReference type="GO" id="GO:0005096">
    <property type="term" value="F:GTPase activator activity"/>
    <property type="evidence" value="ECO:0007669"/>
    <property type="project" value="TreeGrafter"/>
</dbReference>
<dbReference type="OrthoDB" id="10263206at2759"/>
<accession>A0A5E8BSM3</accession>
<dbReference type="Pfam" id="PF00566">
    <property type="entry name" value="RabGAP-TBC"/>
    <property type="match status" value="1"/>
</dbReference>
<evidence type="ECO:0000259" key="7">
    <source>
        <dbReference type="PROSITE" id="PS50086"/>
    </source>
</evidence>
<evidence type="ECO:0000313" key="8">
    <source>
        <dbReference type="EMBL" id="VVT54433.1"/>
    </source>
</evidence>
<protein>
    <recommendedName>
        <fullName evidence="7">Rab-GAP TBC domain-containing protein</fullName>
    </recommendedName>
</protein>
<dbReference type="PROSITE" id="PS50086">
    <property type="entry name" value="TBC_RABGAP"/>
    <property type="match status" value="1"/>
</dbReference>
<feature type="domain" description="Rab-GAP TBC" evidence="7">
    <location>
        <begin position="110"/>
        <end position="307"/>
    </location>
</feature>
<keyword evidence="4" id="KW-0131">Cell cycle</keyword>
<sequence>MSTHTSRRTSSRHNPTISSSSSSSHHISNKPSSHTNQQQPNPSSSPPTSVHASAEGTGHPLKRVRRKDTIESLITRPPLLVRPALAQLRYHVLMDGLRVTPPQAPGDPETGLCAYRPYVWSILLRVSPADLPAEKYVALVRKGASPAYTKIRNDTFRTFTTDAVFRSRVSENALVRVLNAVAWQRHLCADPEQPAPAPEFLYVQGMNVLAAPFLYQCKTEAQAFALFYTFLSRDCPLYVVPTLEGAHTGLKLVDKCLEIIDPALFDHLQSKLLTAELYAFTSVLTFSAGTPPLSQALVLWDFLFAYGPHLNVLFVIAQLTLMRSHLFEAQSPMTLLRNFPPLQAQEIIKLAISFVPLLPDWLYDLLVRHPFDPAVSSQLAARSLRSRSSRINMKK</sequence>
<feature type="compositionally biased region" description="Basic residues" evidence="6">
    <location>
        <begin position="1"/>
        <end position="11"/>
    </location>
</feature>
<comment type="subcellular location">
    <subcellularLocation>
        <location evidence="1">Cytoplasm</location>
        <location evidence="1">Cytoskeleton</location>
    </subcellularLocation>
</comment>
<dbReference type="InterPro" id="IPR035969">
    <property type="entry name" value="Rab-GAP_TBC_sf"/>
</dbReference>
<dbReference type="RefSeq" id="XP_031854679.1">
    <property type="nucleotide sequence ID" value="XM_031998788.1"/>
</dbReference>
<gene>
    <name evidence="8" type="ORF">SAPINGB_P004073</name>
</gene>
<dbReference type="Gene3D" id="1.10.8.270">
    <property type="entry name" value="putative rabgap domain of human tbc1 domain family member 14 like domains"/>
    <property type="match status" value="1"/>
</dbReference>
<dbReference type="PANTHER" id="PTHR22957">
    <property type="entry name" value="TBC1 DOMAIN FAMILY MEMBER GTPASE-ACTIVATING PROTEIN"/>
    <property type="match status" value="1"/>
</dbReference>
<name>A0A5E8BSM3_9ASCO</name>
<keyword evidence="3" id="KW-0206">Cytoskeleton</keyword>
<feature type="region of interest" description="Disordered" evidence="6">
    <location>
        <begin position="1"/>
        <end position="69"/>
    </location>
</feature>
<dbReference type="Proteomes" id="UP000398389">
    <property type="component" value="Unassembled WGS sequence"/>
</dbReference>
<evidence type="ECO:0000256" key="5">
    <source>
        <dbReference type="ARBA" id="ARBA00061049"/>
    </source>
</evidence>
<evidence type="ECO:0000256" key="6">
    <source>
        <dbReference type="SAM" id="MobiDB-lite"/>
    </source>
</evidence>
<dbReference type="SUPFAM" id="SSF47923">
    <property type="entry name" value="Ypt/Rab-GAP domain of gyp1p"/>
    <property type="match status" value="2"/>
</dbReference>
<evidence type="ECO:0000256" key="3">
    <source>
        <dbReference type="ARBA" id="ARBA00023212"/>
    </source>
</evidence>
<proteinExistence type="inferred from homology"/>
<dbReference type="GO" id="GO:0044732">
    <property type="term" value="C:mitotic spindle pole body"/>
    <property type="evidence" value="ECO:0007669"/>
    <property type="project" value="TreeGrafter"/>
</dbReference>
<evidence type="ECO:0000313" key="9">
    <source>
        <dbReference type="Proteomes" id="UP000398389"/>
    </source>
</evidence>
<dbReference type="InterPro" id="IPR000195">
    <property type="entry name" value="Rab-GAP-TBC_dom"/>
</dbReference>